<evidence type="ECO:0000313" key="2">
    <source>
        <dbReference type="EMBL" id="CAJ2503362.1"/>
    </source>
</evidence>
<reference evidence="2" key="1">
    <citation type="submission" date="2023-10" db="EMBL/GenBank/DDBJ databases">
        <authorList>
            <person name="Hackl T."/>
        </authorList>
    </citation>
    <scope>NUCLEOTIDE SEQUENCE</scope>
</reference>
<organism evidence="2 3">
    <name type="scientific">Anthostomella pinea</name>
    <dbReference type="NCBI Taxonomy" id="933095"/>
    <lineage>
        <taxon>Eukaryota</taxon>
        <taxon>Fungi</taxon>
        <taxon>Dikarya</taxon>
        <taxon>Ascomycota</taxon>
        <taxon>Pezizomycotina</taxon>
        <taxon>Sordariomycetes</taxon>
        <taxon>Xylariomycetidae</taxon>
        <taxon>Xylariales</taxon>
        <taxon>Xylariaceae</taxon>
        <taxon>Anthostomella</taxon>
    </lineage>
</organism>
<keyword evidence="3" id="KW-1185">Reference proteome</keyword>
<feature type="region of interest" description="Disordered" evidence="1">
    <location>
        <begin position="41"/>
        <end position="112"/>
    </location>
</feature>
<dbReference type="Proteomes" id="UP001295740">
    <property type="component" value="Unassembled WGS sequence"/>
</dbReference>
<accession>A0AAI8VEA6</accession>
<dbReference type="AlphaFoldDB" id="A0AAI8VEA6"/>
<sequence length="176" mass="19112">MPPRLSIQIPPRCGSPALATSATLTPSELQLNLNEILRRLTTSSEDADDMDDDRSHYGDSVDDKESPQDATVDDDMLSPDSYAEFSSLNPYDATGDNEDLAMSTSTEEQWSEMPVHQTLVVPVHVESLEETLARLSSELDSEHQAIQADESAALELLQSLCGDIGGDRDLGSESEA</sequence>
<evidence type="ECO:0000256" key="1">
    <source>
        <dbReference type="SAM" id="MobiDB-lite"/>
    </source>
</evidence>
<feature type="compositionally biased region" description="Basic and acidic residues" evidence="1">
    <location>
        <begin position="53"/>
        <end position="67"/>
    </location>
</feature>
<gene>
    <name evidence="2" type="ORF">KHLLAP_LOCUS3830</name>
</gene>
<name>A0AAI8VEA6_9PEZI</name>
<proteinExistence type="predicted"/>
<protein>
    <submittedName>
        <fullName evidence="2">Uu.00g107560.m01.CDS01</fullName>
    </submittedName>
</protein>
<evidence type="ECO:0000313" key="3">
    <source>
        <dbReference type="Proteomes" id="UP001295740"/>
    </source>
</evidence>
<dbReference type="EMBL" id="CAUWAG010000006">
    <property type="protein sequence ID" value="CAJ2503362.1"/>
    <property type="molecule type" value="Genomic_DNA"/>
</dbReference>
<comment type="caution">
    <text evidence="2">The sequence shown here is derived from an EMBL/GenBank/DDBJ whole genome shotgun (WGS) entry which is preliminary data.</text>
</comment>